<dbReference type="SMART" id="SM00922">
    <property type="entry name" value="MR_MLE"/>
    <property type="match status" value="1"/>
</dbReference>
<keyword evidence="5" id="KW-1185">Reference proteome</keyword>
<dbReference type="InterPro" id="IPR036849">
    <property type="entry name" value="Enolase-like_C_sf"/>
</dbReference>
<evidence type="ECO:0000313" key="5">
    <source>
        <dbReference type="Proteomes" id="UP000191901"/>
    </source>
</evidence>
<dbReference type="RefSeq" id="WP_088431272.1">
    <property type="nucleotide sequence ID" value="NZ_CP021983.2"/>
</dbReference>
<dbReference type="SUPFAM" id="SSF54826">
    <property type="entry name" value="Enolase N-terminal domain-like"/>
    <property type="match status" value="1"/>
</dbReference>
<evidence type="ECO:0000313" key="4">
    <source>
        <dbReference type="EMBL" id="ASC73994.1"/>
    </source>
</evidence>
<sequence length="336" mass="37432">MPCHLRVQPYGRRLRRPLTTAHGSWRVRRGIFVRLDMAGRLALATLLRFPGLGRRPGRWLGFLPGARQPDRGGRVIRQFPAHLPACQVGLASALAHVSRQWRQMKSLSPAMVAGLVPAGPVALEDWQPLWWQGHRCFKWKVGAYPVAAELAWLRVWLATLPPGARVRLDANGGLTEEAACAWLQACDRINATSCQIEFLEQPLPPEQLPALRRLSREYRTPIALDESVATVHQLVQVLQQGWQGIVVLKPAIAGSPQTLQQICQHWSLDCVISSALESPIGQRAVLARVPALGTTRALGWGVNHWFDDGWEHLSDEHIWQRVSQDSAAVFATRSHG</sequence>
<protein>
    <recommendedName>
        <fullName evidence="2">o-succinylbenzoate synthase</fullName>
        <ecNumber evidence="2">4.2.1.113</ecNumber>
    </recommendedName>
</protein>
<keyword evidence="4" id="KW-0456">Lyase</keyword>
<evidence type="ECO:0000256" key="2">
    <source>
        <dbReference type="NCBIfam" id="TIGR01927"/>
    </source>
</evidence>
<dbReference type="OrthoDB" id="9802699at2"/>
<dbReference type="Gene3D" id="3.30.390.10">
    <property type="entry name" value="Enolase-like, N-terminal domain"/>
    <property type="match status" value="1"/>
</dbReference>
<dbReference type="InterPro" id="IPR029065">
    <property type="entry name" value="Enolase_C-like"/>
</dbReference>
<dbReference type="SUPFAM" id="SSF51604">
    <property type="entry name" value="Enolase C-terminal domain-like"/>
    <property type="match status" value="1"/>
</dbReference>
<evidence type="ECO:0000259" key="3">
    <source>
        <dbReference type="SMART" id="SM00922"/>
    </source>
</evidence>
<dbReference type="EMBL" id="CP021983">
    <property type="protein sequence ID" value="ASC73994.1"/>
    <property type="molecule type" value="Genomic_DNA"/>
</dbReference>
<dbReference type="NCBIfam" id="TIGR01927">
    <property type="entry name" value="menC_gam_Gplu"/>
    <property type="match status" value="1"/>
</dbReference>
<name>A0A1Z3HUK8_9CYAN</name>
<dbReference type="KEGG" id="hhg:XM38_049680"/>
<dbReference type="SFLD" id="SFLDF00009">
    <property type="entry name" value="o-succinylbenzoate_synthase"/>
    <property type="match status" value="1"/>
</dbReference>
<proteinExistence type="predicted"/>
<dbReference type="GO" id="GO:0043748">
    <property type="term" value="F:O-succinylbenzoate synthase activity"/>
    <property type="evidence" value="ECO:0007669"/>
    <property type="project" value="UniProtKB-EC"/>
</dbReference>
<dbReference type="GO" id="GO:0046872">
    <property type="term" value="F:metal ion binding"/>
    <property type="evidence" value="ECO:0007669"/>
    <property type="project" value="UniProtKB-KW"/>
</dbReference>
<accession>A0A1Z3HUK8</accession>
<dbReference type="GO" id="GO:0009234">
    <property type="term" value="P:menaquinone biosynthetic process"/>
    <property type="evidence" value="ECO:0007669"/>
    <property type="project" value="UniProtKB-UniRule"/>
</dbReference>
<organism evidence="4 5">
    <name type="scientific">Halomicronema hongdechloris C2206</name>
    <dbReference type="NCBI Taxonomy" id="1641165"/>
    <lineage>
        <taxon>Bacteria</taxon>
        <taxon>Bacillati</taxon>
        <taxon>Cyanobacteriota</taxon>
        <taxon>Cyanophyceae</taxon>
        <taxon>Nodosilineales</taxon>
        <taxon>Nodosilineaceae</taxon>
        <taxon>Halomicronema</taxon>
    </lineage>
</organism>
<evidence type="ECO:0000256" key="1">
    <source>
        <dbReference type="ARBA" id="ARBA00022723"/>
    </source>
</evidence>
<dbReference type="PANTHER" id="PTHR48073">
    <property type="entry name" value="O-SUCCINYLBENZOATE SYNTHASE-RELATED"/>
    <property type="match status" value="1"/>
</dbReference>
<dbReference type="InterPro" id="IPR029017">
    <property type="entry name" value="Enolase-like_N"/>
</dbReference>
<dbReference type="Proteomes" id="UP000191901">
    <property type="component" value="Chromosome"/>
</dbReference>
<dbReference type="EC" id="4.2.1.113" evidence="2"/>
<gene>
    <name evidence="4" type="primary">menC_1</name>
    <name evidence="4" type="ORF">XM38_049680</name>
</gene>
<keyword evidence="1" id="KW-0479">Metal-binding</keyword>
<feature type="domain" description="Mandelate racemase/muconate lactonizing enzyme C-terminal" evidence="3">
    <location>
        <begin position="119"/>
        <end position="221"/>
    </location>
</feature>
<dbReference type="SFLD" id="SFLDS00001">
    <property type="entry name" value="Enolase"/>
    <property type="match status" value="1"/>
</dbReference>
<dbReference type="Pfam" id="PF13378">
    <property type="entry name" value="MR_MLE_C"/>
    <property type="match status" value="1"/>
</dbReference>
<dbReference type="AlphaFoldDB" id="A0A1Z3HUK8"/>
<dbReference type="InterPro" id="IPR013342">
    <property type="entry name" value="Mandelate_racemase_C"/>
</dbReference>
<reference evidence="4 5" key="1">
    <citation type="journal article" date="2016" name="Biochim. Biophys. Acta">
        <title>Characterization of red-shifted phycobilisomes isolated from the chlorophyll f-containing cyanobacterium Halomicronema hongdechloris.</title>
        <authorList>
            <person name="Li Y."/>
            <person name="Lin Y."/>
            <person name="Garvey C.J."/>
            <person name="Birch D."/>
            <person name="Corkery R.W."/>
            <person name="Loughlin P.C."/>
            <person name="Scheer H."/>
            <person name="Willows R.D."/>
            <person name="Chen M."/>
        </authorList>
    </citation>
    <scope>NUCLEOTIDE SEQUENCE [LARGE SCALE GENOMIC DNA]</scope>
    <source>
        <strain evidence="4 5">C2206</strain>
    </source>
</reference>
<dbReference type="SFLD" id="SFLDG00180">
    <property type="entry name" value="muconate_cycloisomerase"/>
    <property type="match status" value="1"/>
</dbReference>
<dbReference type="NCBIfam" id="NF002739">
    <property type="entry name" value="PRK02714.1"/>
    <property type="match status" value="1"/>
</dbReference>
<dbReference type="CDD" id="cd03320">
    <property type="entry name" value="OSBS"/>
    <property type="match status" value="1"/>
</dbReference>
<dbReference type="Gene3D" id="3.20.20.120">
    <property type="entry name" value="Enolase-like C-terminal domain"/>
    <property type="match status" value="1"/>
</dbReference>
<dbReference type="PANTHER" id="PTHR48073:SF2">
    <property type="entry name" value="O-SUCCINYLBENZOATE SYNTHASE"/>
    <property type="match status" value="1"/>
</dbReference>